<keyword evidence="9" id="KW-1185">Reference proteome</keyword>
<dbReference type="PROSITE" id="PS51257">
    <property type="entry name" value="PROKAR_LIPOPROTEIN"/>
    <property type="match status" value="1"/>
</dbReference>
<dbReference type="Gene3D" id="3.30.830.10">
    <property type="entry name" value="Metalloenzyme, LuxS/M16 peptidase-like"/>
    <property type="match status" value="4"/>
</dbReference>
<reference evidence="8" key="2">
    <citation type="submission" date="2020-08" db="EMBL/GenBank/DDBJ databases">
        <authorList>
            <person name="Lai Q."/>
        </authorList>
    </citation>
    <scope>NUCLEOTIDE SEQUENCE</scope>
    <source>
        <strain evidence="8">S27-2</strain>
    </source>
</reference>
<accession>A0A8J6IS11</accession>
<dbReference type="GO" id="GO:0046872">
    <property type="term" value="F:metal ion binding"/>
    <property type="evidence" value="ECO:0007669"/>
    <property type="project" value="InterPro"/>
</dbReference>
<protein>
    <submittedName>
        <fullName evidence="8">Insulinase family protein</fullName>
    </submittedName>
</protein>
<dbReference type="PANTHER" id="PTHR43690">
    <property type="entry name" value="NARDILYSIN"/>
    <property type="match status" value="1"/>
</dbReference>
<evidence type="ECO:0000256" key="5">
    <source>
        <dbReference type="ARBA" id="ARBA00023049"/>
    </source>
</evidence>
<reference evidence="8" key="1">
    <citation type="journal article" date="2018" name="Int. J. Syst. Evol. Microbiol.">
        <title>Neptunicella marina gen. nov., sp. nov., isolated from surface seawater.</title>
        <authorList>
            <person name="Liu X."/>
            <person name="Lai Q."/>
            <person name="Du Y."/>
            <person name="Zhang X."/>
            <person name="Liu Z."/>
            <person name="Sun F."/>
            <person name="Shao Z."/>
        </authorList>
    </citation>
    <scope>NUCLEOTIDE SEQUENCE</scope>
    <source>
        <strain evidence="8">S27-2</strain>
    </source>
</reference>
<evidence type="ECO:0000313" key="9">
    <source>
        <dbReference type="Proteomes" id="UP000601768"/>
    </source>
</evidence>
<dbReference type="InterPro" id="IPR007863">
    <property type="entry name" value="Peptidase_M16_C"/>
</dbReference>
<comment type="caution">
    <text evidence="8">The sequence shown here is derived from an EMBL/GenBank/DDBJ whole genome shotgun (WGS) entry which is preliminary data.</text>
</comment>
<comment type="similarity">
    <text evidence="1">Belongs to the peptidase M16 family.</text>
</comment>
<evidence type="ECO:0000313" key="8">
    <source>
        <dbReference type="EMBL" id="MBC3764538.1"/>
    </source>
</evidence>
<organism evidence="8 9">
    <name type="scientific">Neptunicella marina</name>
    <dbReference type="NCBI Taxonomy" id="2125989"/>
    <lineage>
        <taxon>Bacteria</taxon>
        <taxon>Pseudomonadati</taxon>
        <taxon>Pseudomonadota</taxon>
        <taxon>Gammaproteobacteria</taxon>
        <taxon>Alteromonadales</taxon>
        <taxon>Alteromonadaceae</taxon>
        <taxon>Neptunicella</taxon>
    </lineage>
</organism>
<proteinExistence type="inferred from homology"/>
<dbReference type="SUPFAM" id="SSF63411">
    <property type="entry name" value="LuxS/MPP-like metallohydrolase"/>
    <property type="match status" value="4"/>
</dbReference>
<evidence type="ECO:0000256" key="1">
    <source>
        <dbReference type="ARBA" id="ARBA00007261"/>
    </source>
</evidence>
<evidence type="ECO:0000256" key="3">
    <source>
        <dbReference type="ARBA" id="ARBA00022801"/>
    </source>
</evidence>
<feature type="domain" description="Peptidase M16 C-terminal" evidence="7">
    <location>
        <begin position="691"/>
        <end position="867"/>
    </location>
</feature>
<evidence type="ECO:0000259" key="6">
    <source>
        <dbReference type="Pfam" id="PF00675"/>
    </source>
</evidence>
<keyword evidence="3" id="KW-0378">Hydrolase</keyword>
<dbReference type="InterPro" id="IPR011249">
    <property type="entry name" value="Metalloenz_LuxS/M16"/>
</dbReference>
<keyword evidence="2" id="KW-0645">Protease</keyword>
<dbReference type="InterPro" id="IPR050626">
    <property type="entry name" value="Peptidase_M16"/>
</dbReference>
<dbReference type="GO" id="GO:0006508">
    <property type="term" value="P:proteolysis"/>
    <property type="evidence" value="ECO:0007669"/>
    <property type="project" value="UniProtKB-KW"/>
</dbReference>
<dbReference type="GO" id="GO:0008237">
    <property type="term" value="F:metallopeptidase activity"/>
    <property type="evidence" value="ECO:0007669"/>
    <property type="project" value="UniProtKB-KW"/>
</dbReference>
<evidence type="ECO:0000259" key="7">
    <source>
        <dbReference type="Pfam" id="PF05193"/>
    </source>
</evidence>
<dbReference type="Proteomes" id="UP000601768">
    <property type="component" value="Unassembled WGS sequence"/>
</dbReference>
<dbReference type="InterPro" id="IPR011765">
    <property type="entry name" value="Pept_M16_N"/>
</dbReference>
<dbReference type="PANTHER" id="PTHR43690:SF35">
    <property type="entry name" value="NON-CATALYTIC MEMBER OF PEPTIDASE SUBFAMILY M16B-RELATED"/>
    <property type="match status" value="1"/>
</dbReference>
<dbReference type="Pfam" id="PF05193">
    <property type="entry name" value="Peptidase_M16_C"/>
    <property type="match status" value="2"/>
</dbReference>
<dbReference type="RefSeq" id="WP_186505006.1">
    <property type="nucleotide sequence ID" value="NZ_JACNEP010000001.1"/>
</dbReference>
<name>A0A8J6IS11_9ALTE</name>
<sequence>MHSRKTLLSLVCIFSLMGCQPDNKQAIVTQQQALPDGIHLVNVHKAEAGKVSIPYRKYKLDNGLTLVLHQDKSDPMVHVDVTYHVGSAREEVGKSGFAHFYEHMMFQGSEHVGDDEHMRIVTEAGGSMNGTTNKDRTNYYETVPSNQLEKMLWLESDRMGFLLNAVTQEKFEIQRATVKNERGQSIDNQPYGLMEERSAEALYPVGHPYSWQTIGYVEDLDRVTVNDLKAFFKRWYGPNNAVLTIGGDIDVSQTLQWVKKYFGSIPRGPEVDMPAKQPVKLDETRYVTLEDRVHLPLLRMTFPTVYARHEDEAPLDVLADILGGGKTSLFYKNLVKQGVAVNAWAGHPCDELACEFELSVLANPAKVSQLSDLQKIVEQTLTEFEERGVQPDDLKRTKTSIESGLIFALQSVRGKVSTLAANETFTHEPDRAQYDIDRYNKVTAQDVMRVYQKYIKNQHAVVLSIVPKGMAKLAAHEATFEMKSRDLPADLQTVKTDVKAPVIHDDFDRSIEPQAGPAKLPPVPDFWQQKLDNGMVVAGFDSDEVPIISFNIVLEGGPLLESSEDAGLAAMTADLMNEATASYSNEEMSNQLALIGSSISFSAAGRNTIISVSSLTKHLDKTLTLLQEKLFHPAFLQQDFDRIMQQKIQSIEHAKSSADALASRAVSEVLLGNKNRVALPDEGTLESLSHLTLDKVKGFYQRYYNPTKGMLIAVGAIDQKSLLQKLDFIKNWQGEDYDIPAIGDMPPMQKPVIYLVDKPGAAQSVLRVFKHGLTYDGTGEYFRANMMNFALGSMFNSRINMNLREEHGYSYGAWSRFSGGKYLGRFSAGSSVKIDNTGDALKEMLGEINLYQSEGMTEQELAMTKSAYTQNDALRFETPGQKVGFIYKLLSYGLDKNISEQQLNIIKTIGRDELNAVAAKELQTSQMQIVVVGDKQKVLPQLQQFDRPVEMLDVTM</sequence>
<keyword evidence="5" id="KW-0482">Metalloprotease</keyword>
<evidence type="ECO:0000256" key="2">
    <source>
        <dbReference type="ARBA" id="ARBA00022670"/>
    </source>
</evidence>
<feature type="domain" description="Peptidase M16 N-terminal" evidence="6">
    <location>
        <begin position="67"/>
        <end position="190"/>
    </location>
</feature>
<feature type="domain" description="Peptidase M16 C-terminal" evidence="7">
    <location>
        <begin position="223"/>
        <end position="399"/>
    </location>
</feature>
<dbReference type="Pfam" id="PF00675">
    <property type="entry name" value="Peptidase_M16"/>
    <property type="match status" value="2"/>
</dbReference>
<dbReference type="AlphaFoldDB" id="A0A8J6IS11"/>
<feature type="domain" description="Peptidase M16 N-terminal" evidence="6">
    <location>
        <begin position="549"/>
        <end position="666"/>
    </location>
</feature>
<dbReference type="EMBL" id="JACNEP010000001">
    <property type="protein sequence ID" value="MBC3764538.1"/>
    <property type="molecule type" value="Genomic_DNA"/>
</dbReference>
<keyword evidence="4" id="KW-0862">Zinc</keyword>
<gene>
    <name evidence="8" type="ORF">H8B19_01525</name>
</gene>
<evidence type="ECO:0000256" key="4">
    <source>
        <dbReference type="ARBA" id="ARBA00022833"/>
    </source>
</evidence>